<dbReference type="Pfam" id="PF14497">
    <property type="entry name" value="GST_C_3"/>
    <property type="match status" value="1"/>
</dbReference>
<protein>
    <recommendedName>
        <fullName evidence="1">glutathione transferase</fullName>
        <ecNumber evidence="1">2.5.1.18</ecNumber>
    </recommendedName>
    <alternativeName>
        <fullName evidence="5">GST class-sigma</fullName>
    </alternativeName>
</protein>
<dbReference type="GO" id="GO:0005737">
    <property type="term" value="C:cytoplasm"/>
    <property type="evidence" value="ECO:0007669"/>
    <property type="project" value="UniProtKB-ARBA"/>
</dbReference>
<dbReference type="PANTHER" id="PTHR11571">
    <property type="entry name" value="GLUTATHIONE S-TRANSFERASE"/>
    <property type="match status" value="1"/>
</dbReference>
<evidence type="ECO:0000313" key="8">
    <source>
        <dbReference type="WBParaSite" id="PgR024_g119_t06"/>
    </source>
</evidence>
<evidence type="ECO:0000313" key="7">
    <source>
        <dbReference type="Proteomes" id="UP000887569"/>
    </source>
</evidence>
<proteinExistence type="inferred from homology"/>
<keyword evidence="7" id="KW-1185">Reference proteome</keyword>
<dbReference type="AlphaFoldDB" id="A0A915B4G9"/>
<sequence>RTRFPKFICIHETPLHSSVDSVRAKNFGCAVHLIQQSFRSCPQFALQAQKRHILFLAAHNLICTNSVWLSFFFAGFAGNDPVEEAFVDSIADAFNDFFRETIKTVAAAANDDVEDKEAVYNETIVPAKEKLMPPLRQFLNESKSGYVVGKSLTWADLIISNYFASCEAIFPHFFDGYTDIQNYVKHILSLPKIKQWIEERPTSQF</sequence>
<reference evidence="8" key="1">
    <citation type="submission" date="2022-11" db="UniProtKB">
        <authorList>
            <consortium name="WormBaseParasite"/>
        </authorList>
    </citation>
    <scope>IDENTIFICATION</scope>
</reference>
<dbReference type="PANTHER" id="PTHR11571:SF224">
    <property type="entry name" value="HEMATOPOIETIC PROSTAGLANDIN D SYNTHASE"/>
    <property type="match status" value="1"/>
</dbReference>
<comment type="catalytic activity">
    <reaction evidence="4">
        <text>RX + glutathione = an S-substituted glutathione + a halide anion + H(+)</text>
        <dbReference type="Rhea" id="RHEA:16437"/>
        <dbReference type="ChEBI" id="CHEBI:15378"/>
        <dbReference type="ChEBI" id="CHEBI:16042"/>
        <dbReference type="ChEBI" id="CHEBI:17792"/>
        <dbReference type="ChEBI" id="CHEBI:57925"/>
        <dbReference type="ChEBI" id="CHEBI:90779"/>
        <dbReference type="EC" id="2.5.1.18"/>
    </reaction>
</comment>
<dbReference type="EC" id="2.5.1.18" evidence="1"/>
<evidence type="ECO:0000256" key="2">
    <source>
        <dbReference type="ARBA" id="ARBA00022679"/>
    </source>
</evidence>
<evidence type="ECO:0000256" key="1">
    <source>
        <dbReference type="ARBA" id="ARBA00012452"/>
    </source>
</evidence>
<evidence type="ECO:0000256" key="4">
    <source>
        <dbReference type="ARBA" id="ARBA00047960"/>
    </source>
</evidence>
<dbReference type="FunFam" id="1.20.1050.10:FF:000031">
    <property type="entry name" value="Glutathione S-Transferase"/>
    <property type="match status" value="1"/>
</dbReference>
<name>A0A915B4G9_PARUN</name>
<evidence type="ECO:0000259" key="6">
    <source>
        <dbReference type="PROSITE" id="PS50405"/>
    </source>
</evidence>
<comment type="similarity">
    <text evidence="3">Belongs to the GST superfamily. Sigma family.</text>
</comment>
<dbReference type="WBParaSite" id="PgR024_g119_t06">
    <property type="protein sequence ID" value="PgR024_g119_t06"/>
    <property type="gene ID" value="PgR024_g119"/>
</dbReference>
<dbReference type="SUPFAM" id="SSF47616">
    <property type="entry name" value="GST C-terminal domain-like"/>
    <property type="match status" value="1"/>
</dbReference>
<dbReference type="GO" id="GO:0004364">
    <property type="term" value="F:glutathione transferase activity"/>
    <property type="evidence" value="ECO:0007669"/>
    <property type="project" value="UniProtKB-EC"/>
</dbReference>
<dbReference type="GO" id="GO:0006749">
    <property type="term" value="P:glutathione metabolic process"/>
    <property type="evidence" value="ECO:0007669"/>
    <property type="project" value="TreeGrafter"/>
</dbReference>
<keyword evidence="2" id="KW-0808">Transferase</keyword>
<dbReference type="InterPro" id="IPR036282">
    <property type="entry name" value="Glutathione-S-Trfase_C_sf"/>
</dbReference>
<dbReference type="InterPro" id="IPR010987">
    <property type="entry name" value="Glutathione-S-Trfase_C-like"/>
</dbReference>
<dbReference type="InterPro" id="IPR050213">
    <property type="entry name" value="GST_superfamily"/>
</dbReference>
<feature type="domain" description="GST C-terminal" evidence="6">
    <location>
        <begin position="80"/>
        <end position="205"/>
    </location>
</feature>
<dbReference type="Gene3D" id="1.20.1050.10">
    <property type="match status" value="1"/>
</dbReference>
<accession>A0A915B4G9</accession>
<dbReference type="CDD" id="cd03192">
    <property type="entry name" value="GST_C_Sigma_like"/>
    <property type="match status" value="1"/>
</dbReference>
<dbReference type="InterPro" id="IPR004046">
    <property type="entry name" value="GST_C"/>
</dbReference>
<dbReference type="Proteomes" id="UP000887569">
    <property type="component" value="Unplaced"/>
</dbReference>
<evidence type="ECO:0000256" key="3">
    <source>
        <dbReference type="ARBA" id="ARBA00038317"/>
    </source>
</evidence>
<dbReference type="PROSITE" id="PS50405">
    <property type="entry name" value="GST_CTER"/>
    <property type="match status" value="1"/>
</dbReference>
<evidence type="ECO:0000256" key="5">
    <source>
        <dbReference type="ARBA" id="ARBA00078118"/>
    </source>
</evidence>
<organism evidence="7 8">
    <name type="scientific">Parascaris univalens</name>
    <name type="common">Nematode worm</name>
    <dbReference type="NCBI Taxonomy" id="6257"/>
    <lineage>
        <taxon>Eukaryota</taxon>
        <taxon>Metazoa</taxon>
        <taxon>Ecdysozoa</taxon>
        <taxon>Nematoda</taxon>
        <taxon>Chromadorea</taxon>
        <taxon>Rhabditida</taxon>
        <taxon>Spirurina</taxon>
        <taxon>Ascaridomorpha</taxon>
        <taxon>Ascaridoidea</taxon>
        <taxon>Ascarididae</taxon>
        <taxon>Parascaris</taxon>
    </lineage>
</organism>